<gene>
    <name evidence="1" type="ORF">GCM10023185_33180</name>
</gene>
<sequence length="247" mass="27611">METGSFGNGTGIRHFSDTDYFSRIPGAQLKADSGLALRQVKEALQGTFSATAGIAVRNPAVKIPFGKYAAETMEITPAKFLTVQAFGRRSFVVYQIPDGRGGWQLSSPEAHNYYVKSIDEQCRRRLKPLVRLIKAWNYRQRAGISSFYLELFITRYAHGVKTINYPVDFARVLALLQRKQLADLRDPMKISGLIAACPTPTKRQQALVKVKRAASQSKKAHAFAQANDAKKAFVEYKRLFKGAFPAF</sequence>
<accession>A0ABP8IN57</accession>
<name>A0ABP8IN57_9BACT</name>
<dbReference type="EMBL" id="BAABGZ010000070">
    <property type="protein sequence ID" value="GAA4364029.1"/>
    <property type="molecule type" value="Genomic_DNA"/>
</dbReference>
<proteinExistence type="predicted"/>
<keyword evidence="2" id="KW-1185">Reference proteome</keyword>
<reference evidence="2" key="1">
    <citation type="journal article" date="2019" name="Int. J. Syst. Evol. Microbiol.">
        <title>The Global Catalogue of Microorganisms (GCM) 10K type strain sequencing project: providing services to taxonomists for standard genome sequencing and annotation.</title>
        <authorList>
            <consortium name="The Broad Institute Genomics Platform"/>
            <consortium name="The Broad Institute Genome Sequencing Center for Infectious Disease"/>
            <person name="Wu L."/>
            <person name="Ma J."/>
        </authorList>
    </citation>
    <scope>NUCLEOTIDE SEQUENCE [LARGE SCALE GENOMIC DNA]</scope>
    <source>
        <strain evidence="2">JCM 17923</strain>
    </source>
</reference>
<dbReference type="Proteomes" id="UP001501153">
    <property type="component" value="Unassembled WGS sequence"/>
</dbReference>
<evidence type="ECO:0000313" key="2">
    <source>
        <dbReference type="Proteomes" id="UP001501153"/>
    </source>
</evidence>
<evidence type="ECO:0008006" key="3">
    <source>
        <dbReference type="Google" id="ProtNLM"/>
    </source>
</evidence>
<protein>
    <recommendedName>
        <fullName evidence="3">Nucleotidyltransferase</fullName>
    </recommendedName>
</protein>
<comment type="caution">
    <text evidence="1">The sequence shown here is derived from an EMBL/GenBank/DDBJ whole genome shotgun (WGS) entry which is preliminary data.</text>
</comment>
<evidence type="ECO:0000313" key="1">
    <source>
        <dbReference type="EMBL" id="GAA4364029.1"/>
    </source>
</evidence>
<organism evidence="1 2">
    <name type="scientific">Hymenobacter saemangeumensis</name>
    <dbReference type="NCBI Taxonomy" id="1084522"/>
    <lineage>
        <taxon>Bacteria</taxon>
        <taxon>Pseudomonadati</taxon>
        <taxon>Bacteroidota</taxon>
        <taxon>Cytophagia</taxon>
        <taxon>Cytophagales</taxon>
        <taxon>Hymenobacteraceae</taxon>
        <taxon>Hymenobacter</taxon>
    </lineage>
</organism>